<name>A0A125QHD9_PSEFL</name>
<dbReference type="AlphaFoldDB" id="A0A125QHD9"/>
<dbReference type="Proteomes" id="UP000063434">
    <property type="component" value="Unassembled WGS sequence"/>
</dbReference>
<dbReference type="EMBL" id="LCYC01000002">
    <property type="protein sequence ID" value="KWV84207.1"/>
    <property type="molecule type" value="Genomic_DNA"/>
</dbReference>
<gene>
    <name evidence="1" type="ORF">PFL603g_00033</name>
</gene>
<proteinExistence type="predicted"/>
<comment type="caution">
    <text evidence="1">The sequence shown here is derived from an EMBL/GenBank/DDBJ whole genome shotgun (WGS) entry which is preliminary data.</text>
</comment>
<sequence length="60" mass="6690">MCIPVIISTGFSSVDNVSHLFDLMSHDYDSLRCKRVQAGINATHRVALSGRNKREEGRTV</sequence>
<reference evidence="1 2" key="1">
    <citation type="submission" date="2015-05" db="EMBL/GenBank/DDBJ databases">
        <title>A genomic and transcriptomic approach to investigate the blue pigment phenotype in Pseudomonas fluorescens.</title>
        <authorList>
            <person name="Andreani N.A."/>
            <person name="Cardazzo B."/>
        </authorList>
    </citation>
    <scope>NUCLEOTIDE SEQUENCE [LARGE SCALE GENOMIC DNA]</scope>
    <source>
        <strain evidence="1 2">Ps_40</strain>
    </source>
</reference>
<protein>
    <submittedName>
        <fullName evidence="1">Uncharacterized protein</fullName>
    </submittedName>
</protein>
<accession>A0A125QHD9</accession>
<evidence type="ECO:0000313" key="1">
    <source>
        <dbReference type="EMBL" id="KWV84207.1"/>
    </source>
</evidence>
<dbReference type="PATRIC" id="fig|294.195.peg.34"/>
<organism evidence="1 2">
    <name type="scientific">Pseudomonas fluorescens</name>
    <dbReference type="NCBI Taxonomy" id="294"/>
    <lineage>
        <taxon>Bacteria</taxon>
        <taxon>Pseudomonadati</taxon>
        <taxon>Pseudomonadota</taxon>
        <taxon>Gammaproteobacteria</taxon>
        <taxon>Pseudomonadales</taxon>
        <taxon>Pseudomonadaceae</taxon>
        <taxon>Pseudomonas</taxon>
    </lineage>
</organism>
<evidence type="ECO:0000313" key="2">
    <source>
        <dbReference type="Proteomes" id="UP000063434"/>
    </source>
</evidence>